<accession>A0ABT6YIN6</accession>
<evidence type="ECO:0000313" key="3">
    <source>
        <dbReference type="Proteomes" id="UP001236569"/>
    </source>
</evidence>
<name>A0ABT6YIN6_9BACT</name>
<protein>
    <submittedName>
        <fullName evidence="2">Alpha/beta hydrolase-fold protein</fullName>
    </submittedName>
</protein>
<evidence type="ECO:0000313" key="2">
    <source>
        <dbReference type="EMBL" id="MDI9863451.1"/>
    </source>
</evidence>
<keyword evidence="2" id="KW-0378">Hydrolase</keyword>
<reference evidence="2 3" key="1">
    <citation type="submission" date="2023-05" db="EMBL/GenBank/DDBJ databases">
        <title>Novel species of genus Flectobacillus isolated from stream in China.</title>
        <authorList>
            <person name="Lu H."/>
        </authorList>
    </citation>
    <scope>NUCLEOTIDE SEQUENCE [LARGE SCALE GENOMIC DNA]</scope>
    <source>
        <strain evidence="2 3">DC10W</strain>
    </source>
</reference>
<dbReference type="GO" id="GO:0016787">
    <property type="term" value="F:hydrolase activity"/>
    <property type="evidence" value="ECO:0007669"/>
    <property type="project" value="UniProtKB-KW"/>
</dbReference>
<dbReference type="Gene3D" id="3.40.50.1820">
    <property type="entry name" value="alpha/beta hydrolase"/>
    <property type="match status" value="1"/>
</dbReference>
<keyword evidence="1" id="KW-0732">Signal</keyword>
<dbReference type="EMBL" id="JASHID010000002">
    <property type="protein sequence ID" value="MDI9863451.1"/>
    <property type="molecule type" value="Genomic_DNA"/>
</dbReference>
<dbReference type="Proteomes" id="UP001236569">
    <property type="component" value="Unassembled WGS sequence"/>
</dbReference>
<organism evidence="2 3">
    <name type="scientific">Flectobacillus longus</name>
    <dbReference type="NCBI Taxonomy" id="2984207"/>
    <lineage>
        <taxon>Bacteria</taxon>
        <taxon>Pseudomonadati</taxon>
        <taxon>Bacteroidota</taxon>
        <taxon>Cytophagia</taxon>
        <taxon>Cytophagales</taxon>
        <taxon>Flectobacillaceae</taxon>
        <taxon>Flectobacillus</taxon>
    </lineage>
</organism>
<dbReference type="InterPro" id="IPR029058">
    <property type="entry name" value="AB_hydrolase_fold"/>
</dbReference>
<dbReference type="PANTHER" id="PTHR48098:SF6">
    <property type="entry name" value="FERRI-BACILLIBACTIN ESTERASE BESA"/>
    <property type="match status" value="1"/>
</dbReference>
<proteinExistence type="predicted"/>
<comment type="caution">
    <text evidence="2">The sequence shown here is derived from an EMBL/GenBank/DDBJ whole genome shotgun (WGS) entry which is preliminary data.</text>
</comment>
<dbReference type="SUPFAM" id="SSF53474">
    <property type="entry name" value="alpha/beta-Hydrolases"/>
    <property type="match status" value="1"/>
</dbReference>
<feature type="signal peptide" evidence="1">
    <location>
        <begin position="1"/>
        <end position="21"/>
    </location>
</feature>
<feature type="chain" id="PRO_5047058648" evidence="1">
    <location>
        <begin position="22"/>
        <end position="310"/>
    </location>
</feature>
<dbReference type="Pfam" id="PF00756">
    <property type="entry name" value="Esterase"/>
    <property type="match status" value="1"/>
</dbReference>
<dbReference type="RefSeq" id="WP_283368748.1">
    <property type="nucleotide sequence ID" value="NZ_JASHID010000002.1"/>
</dbReference>
<gene>
    <name evidence="2" type="ORF">QM480_03890</name>
</gene>
<evidence type="ECO:0000256" key="1">
    <source>
        <dbReference type="SAM" id="SignalP"/>
    </source>
</evidence>
<dbReference type="PANTHER" id="PTHR48098">
    <property type="entry name" value="ENTEROCHELIN ESTERASE-RELATED"/>
    <property type="match status" value="1"/>
</dbReference>
<dbReference type="InterPro" id="IPR000801">
    <property type="entry name" value="Esterase-like"/>
</dbReference>
<sequence>MILKNFYLLLLFLSSILSVMSQTPAPHVSSGKIVRIENFSSKFISPRNIDIWLPEGYSSQKKYAVLYMHDGQMLFDSTTTWNKQDWQADEVATKLMNAHKTKDFIIVGIWNGGATRHPDYFPQKPYESLSPNQKVFVTNELKKIGRTEENFQPVSDNYLRFLVKELKPYIDQHFSVKKDRANTFIAGSSMGGLISMYAICEYPEILGGAACLSTHWIGIFSDINNPIPDAFLKYMDSHLPQPQTHKIYFDFGTTTLDAFYPKHQAKVDELMRKKGFTSNNWETLQFEGEDHSEKAWAKRLHLPFEFLLKK</sequence>
<dbReference type="InterPro" id="IPR050583">
    <property type="entry name" value="Mycobacterial_A85_antigen"/>
</dbReference>
<keyword evidence="3" id="KW-1185">Reference proteome</keyword>